<dbReference type="PATRIC" id="fig|285983.3.peg.258"/>
<feature type="domain" description="Peptidase M50" evidence="13">
    <location>
        <begin position="33"/>
        <end position="106"/>
    </location>
</feature>
<accession>A0A0D6ZA37</accession>
<evidence type="ECO:0000313" key="14">
    <source>
        <dbReference type="EMBL" id="KIY22367.1"/>
    </source>
</evidence>
<evidence type="ECO:0000256" key="6">
    <source>
        <dbReference type="ARBA" id="ARBA00022723"/>
    </source>
</evidence>
<keyword evidence="4" id="KW-0645">Protease</keyword>
<organism evidence="14 15">
    <name type="scientific">Mesobacillus subterraneus</name>
    <dbReference type="NCBI Taxonomy" id="285983"/>
    <lineage>
        <taxon>Bacteria</taxon>
        <taxon>Bacillati</taxon>
        <taxon>Bacillota</taxon>
        <taxon>Bacilli</taxon>
        <taxon>Bacillales</taxon>
        <taxon>Bacillaceae</taxon>
        <taxon>Mesobacillus</taxon>
    </lineage>
</organism>
<keyword evidence="8" id="KW-0862">Zinc</keyword>
<protein>
    <submittedName>
        <fullName evidence="14">Stage IV sporulation protein FB</fullName>
    </submittedName>
</protein>
<dbReference type="Pfam" id="PF02163">
    <property type="entry name" value="Peptidase_M50"/>
    <property type="match status" value="2"/>
</dbReference>
<keyword evidence="10" id="KW-0482">Metalloprotease</keyword>
<dbReference type="PANTHER" id="PTHR39188">
    <property type="entry name" value="MEMBRANE-ASSOCIATED ZINC METALLOPROTEASE M50B"/>
    <property type="match status" value="1"/>
</dbReference>
<comment type="cofactor">
    <cofactor evidence="1">
        <name>Zn(2+)</name>
        <dbReference type="ChEBI" id="CHEBI:29105"/>
    </cofactor>
</comment>
<feature type="transmembrane region" description="Helical" evidence="12">
    <location>
        <begin position="182"/>
        <end position="199"/>
    </location>
</feature>
<dbReference type="EMBL" id="JXIQ01000071">
    <property type="protein sequence ID" value="KIY22367.1"/>
    <property type="molecule type" value="Genomic_DNA"/>
</dbReference>
<feature type="transmembrane region" description="Helical" evidence="12">
    <location>
        <begin position="118"/>
        <end position="136"/>
    </location>
</feature>
<dbReference type="GO" id="GO:0016020">
    <property type="term" value="C:membrane"/>
    <property type="evidence" value="ECO:0007669"/>
    <property type="project" value="UniProtKB-SubCell"/>
</dbReference>
<feature type="transmembrane region" description="Helical" evidence="12">
    <location>
        <begin position="84"/>
        <end position="106"/>
    </location>
</feature>
<evidence type="ECO:0000256" key="9">
    <source>
        <dbReference type="ARBA" id="ARBA00022989"/>
    </source>
</evidence>
<evidence type="ECO:0000256" key="8">
    <source>
        <dbReference type="ARBA" id="ARBA00022833"/>
    </source>
</evidence>
<dbReference type="InterPro" id="IPR008915">
    <property type="entry name" value="Peptidase_M50"/>
</dbReference>
<evidence type="ECO:0000256" key="1">
    <source>
        <dbReference type="ARBA" id="ARBA00001947"/>
    </source>
</evidence>
<dbReference type="AlphaFoldDB" id="A0A0D6ZA37"/>
<feature type="transmembrane region" description="Helical" evidence="12">
    <location>
        <begin position="16"/>
        <end position="42"/>
    </location>
</feature>
<evidence type="ECO:0000259" key="13">
    <source>
        <dbReference type="Pfam" id="PF02163"/>
    </source>
</evidence>
<comment type="similarity">
    <text evidence="3">Belongs to the peptidase M50B family.</text>
</comment>
<evidence type="ECO:0000256" key="7">
    <source>
        <dbReference type="ARBA" id="ARBA00022801"/>
    </source>
</evidence>
<keyword evidence="5 12" id="KW-0812">Transmembrane</keyword>
<evidence type="ECO:0000313" key="15">
    <source>
        <dbReference type="Proteomes" id="UP000032512"/>
    </source>
</evidence>
<keyword evidence="6" id="KW-0479">Metal-binding</keyword>
<dbReference type="PANTHER" id="PTHR39188:SF3">
    <property type="entry name" value="STAGE IV SPORULATION PROTEIN FB"/>
    <property type="match status" value="1"/>
</dbReference>
<dbReference type="RefSeq" id="WP_044392952.1">
    <property type="nucleotide sequence ID" value="NZ_JXIQ01000071.1"/>
</dbReference>
<evidence type="ECO:0000256" key="10">
    <source>
        <dbReference type="ARBA" id="ARBA00023049"/>
    </source>
</evidence>
<feature type="domain" description="Peptidase M50" evidence="13">
    <location>
        <begin position="118"/>
        <end position="157"/>
    </location>
</feature>
<dbReference type="GO" id="GO:0006508">
    <property type="term" value="P:proteolysis"/>
    <property type="evidence" value="ECO:0007669"/>
    <property type="project" value="UniProtKB-KW"/>
</dbReference>
<gene>
    <name evidence="14" type="ORF">UB32_08710</name>
</gene>
<evidence type="ECO:0000256" key="5">
    <source>
        <dbReference type="ARBA" id="ARBA00022692"/>
    </source>
</evidence>
<comment type="caution">
    <text evidence="14">The sequence shown here is derived from an EMBL/GenBank/DDBJ whole genome shotgun (WGS) entry which is preliminary data.</text>
</comment>
<dbReference type="OrthoDB" id="166377at2"/>
<evidence type="ECO:0000256" key="12">
    <source>
        <dbReference type="SAM" id="Phobius"/>
    </source>
</evidence>
<sequence length="288" mass="33329">MNKLFELVRKLQIHPLLWVVIALAIATAHFIELMMLLLIIFVHEMGHGAAASFFSWRIKKIALLPFGGVAEVDEHGNRPLKEELIVVLAGPLQHVWMMGLAYLLFITGTFPEKWHSLFVGYNWMVLVFNLLPIWPLDGGKLLFILLSMNTPFQKAHLLTLYASAGGLLIFSGILLFIAPLTLNVWIIIGFLAVSLYFEWKQRQFAFMRFLMERYYGKRVDLRELRPINTSENEMIGHVLQRFQRGCKHPIIVKKQNGEERMIDENELLHAFFSEKIFTAKIGDLLYPY</sequence>
<evidence type="ECO:0000256" key="2">
    <source>
        <dbReference type="ARBA" id="ARBA00004141"/>
    </source>
</evidence>
<keyword evidence="9 12" id="KW-1133">Transmembrane helix</keyword>
<keyword evidence="7" id="KW-0378">Hydrolase</keyword>
<reference evidence="14 15" key="1">
    <citation type="submission" date="2015-01" db="EMBL/GenBank/DDBJ databases">
        <title>Draft genome sequences of the supercritical CO2 tolerant bacteria Bacillus subterraneus MITOT1 and Bacillus cereus MIT0214.</title>
        <authorList>
            <person name="Peet K.C."/>
            <person name="Thompson J.R."/>
        </authorList>
    </citation>
    <scope>NUCLEOTIDE SEQUENCE [LARGE SCALE GENOMIC DNA]</scope>
    <source>
        <strain evidence="14 15">MITOT1</strain>
    </source>
</reference>
<proteinExistence type="inferred from homology"/>
<keyword evidence="15" id="KW-1185">Reference proteome</keyword>
<comment type="subcellular location">
    <subcellularLocation>
        <location evidence="2">Membrane</location>
        <topology evidence="2">Multi-pass membrane protein</topology>
    </subcellularLocation>
</comment>
<dbReference type="GO" id="GO:0046872">
    <property type="term" value="F:metal ion binding"/>
    <property type="evidence" value="ECO:0007669"/>
    <property type="project" value="UniProtKB-KW"/>
</dbReference>
<evidence type="ECO:0000256" key="4">
    <source>
        <dbReference type="ARBA" id="ARBA00022670"/>
    </source>
</evidence>
<feature type="transmembrane region" description="Helical" evidence="12">
    <location>
        <begin position="157"/>
        <end position="176"/>
    </location>
</feature>
<name>A0A0D6ZA37_9BACI</name>
<dbReference type="GO" id="GO:0008237">
    <property type="term" value="F:metallopeptidase activity"/>
    <property type="evidence" value="ECO:0007669"/>
    <property type="project" value="UniProtKB-KW"/>
</dbReference>
<dbReference type="CDD" id="cd06161">
    <property type="entry name" value="S2P-M50_SpoIVFB"/>
    <property type="match status" value="1"/>
</dbReference>
<evidence type="ECO:0000256" key="3">
    <source>
        <dbReference type="ARBA" id="ARBA00007931"/>
    </source>
</evidence>
<dbReference type="Proteomes" id="UP000032512">
    <property type="component" value="Unassembled WGS sequence"/>
</dbReference>
<evidence type="ECO:0000256" key="11">
    <source>
        <dbReference type="ARBA" id="ARBA00023136"/>
    </source>
</evidence>
<keyword evidence="11 12" id="KW-0472">Membrane</keyword>